<dbReference type="GO" id="GO:0055052">
    <property type="term" value="C:ATP-binding cassette (ABC) transporter complex, substrate-binding subunit-containing"/>
    <property type="evidence" value="ECO:0007669"/>
    <property type="project" value="TreeGrafter"/>
</dbReference>
<protein>
    <submittedName>
        <fullName evidence="5">Carbohydrate ABC transporter substrate-binding protein (CUT1 family)</fullName>
    </submittedName>
</protein>
<dbReference type="Pfam" id="PF13416">
    <property type="entry name" value="SBP_bac_8"/>
    <property type="match status" value="1"/>
</dbReference>
<dbReference type="PROSITE" id="PS51257">
    <property type="entry name" value="PROKAR_LIPOPROTEIN"/>
    <property type="match status" value="1"/>
</dbReference>
<evidence type="ECO:0000256" key="3">
    <source>
        <dbReference type="ARBA" id="ARBA00022729"/>
    </source>
</evidence>
<evidence type="ECO:0000256" key="1">
    <source>
        <dbReference type="ARBA" id="ARBA00008520"/>
    </source>
</evidence>
<sequence length="430" mass="44850">MILGRKAVAVGVVGLLALTACGRGDGGGEGNEASTARPAAGASVNDDPAAGDITVWAMGEEGERLPDFVDGFTQANPEAEVTVTTIPWGDVMTKFQTAVAAGTVPDVIMIGSSFMPTMVATGGLAPVPEGLVDMGDFVEGAADSTVADGVAYGVPWYVETRVLYYRADLAQQAGLEAPKTWDELTAFAQGLVGNGADYGLQLPMGDAEDSSQVILPFFSQAGGVAVEGEEWTLDTDAMVSALEFYGSFFADGLSPLSGYGDTQSNAFIDGTIPTFISGPWMINVLGDLADPEWVEENVETAVVPAGSANNDSYIGGAHLGVFADAPNADGAWKLVRWLSQPETQQAWFDTTNGLPALTTAWDYEPLQSNRRIAVLEEQLANTIAPPTVPSWDELSATLETEAEKVANGVVTPQEAAATIQAKGEALGLGW</sequence>
<dbReference type="EMBL" id="PDJD01000001">
    <property type="protein sequence ID" value="PFG18620.1"/>
    <property type="molecule type" value="Genomic_DNA"/>
</dbReference>
<reference evidence="5 6" key="1">
    <citation type="submission" date="2017-10" db="EMBL/GenBank/DDBJ databases">
        <title>Sequencing the genomes of 1000 actinobacteria strains.</title>
        <authorList>
            <person name="Klenk H.-P."/>
        </authorList>
    </citation>
    <scope>NUCLEOTIDE SEQUENCE [LARGE SCALE GENOMIC DNA]</scope>
    <source>
        <strain evidence="5 6">DSM 21801</strain>
    </source>
</reference>
<dbReference type="PANTHER" id="PTHR30061:SF50">
    <property type="entry name" value="MALTOSE_MALTODEXTRIN-BINDING PERIPLASMIC PROTEIN"/>
    <property type="match status" value="1"/>
</dbReference>
<name>A0A2A9CYC7_9MICO</name>
<keyword evidence="2" id="KW-0813">Transport</keyword>
<evidence type="ECO:0000256" key="2">
    <source>
        <dbReference type="ARBA" id="ARBA00022448"/>
    </source>
</evidence>
<dbReference type="InterPro" id="IPR006059">
    <property type="entry name" value="SBP"/>
</dbReference>
<comment type="caution">
    <text evidence="5">The sequence shown here is derived from an EMBL/GenBank/DDBJ whole genome shotgun (WGS) entry which is preliminary data.</text>
</comment>
<evidence type="ECO:0000256" key="4">
    <source>
        <dbReference type="SAM" id="MobiDB-lite"/>
    </source>
</evidence>
<keyword evidence="6" id="KW-1185">Reference proteome</keyword>
<dbReference type="GO" id="GO:0042956">
    <property type="term" value="P:maltodextrin transmembrane transport"/>
    <property type="evidence" value="ECO:0007669"/>
    <property type="project" value="TreeGrafter"/>
</dbReference>
<evidence type="ECO:0000313" key="6">
    <source>
        <dbReference type="Proteomes" id="UP000224915"/>
    </source>
</evidence>
<dbReference type="GO" id="GO:1901982">
    <property type="term" value="F:maltose binding"/>
    <property type="evidence" value="ECO:0007669"/>
    <property type="project" value="TreeGrafter"/>
</dbReference>
<accession>A0A2A9CYC7</accession>
<feature type="region of interest" description="Disordered" evidence="4">
    <location>
        <begin position="24"/>
        <end position="48"/>
    </location>
</feature>
<comment type="similarity">
    <text evidence="1">Belongs to the bacterial solute-binding protein 1 family.</text>
</comment>
<dbReference type="GO" id="GO:0015768">
    <property type="term" value="P:maltose transport"/>
    <property type="evidence" value="ECO:0007669"/>
    <property type="project" value="TreeGrafter"/>
</dbReference>
<organism evidence="5 6">
    <name type="scientific">Serinibacter salmoneus</name>
    <dbReference type="NCBI Taxonomy" id="556530"/>
    <lineage>
        <taxon>Bacteria</taxon>
        <taxon>Bacillati</taxon>
        <taxon>Actinomycetota</taxon>
        <taxon>Actinomycetes</taxon>
        <taxon>Micrococcales</taxon>
        <taxon>Beutenbergiaceae</taxon>
        <taxon>Serinibacter</taxon>
    </lineage>
</organism>
<dbReference type="SUPFAM" id="SSF53850">
    <property type="entry name" value="Periplasmic binding protein-like II"/>
    <property type="match status" value="1"/>
</dbReference>
<keyword evidence="3" id="KW-0732">Signal</keyword>
<gene>
    <name evidence="5" type="ORF">ATL40_0161</name>
</gene>
<proteinExistence type="inferred from homology"/>
<dbReference type="Proteomes" id="UP000224915">
    <property type="component" value="Unassembled WGS sequence"/>
</dbReference>
<dbReference type="AlphaFoldDB" id="A0A2A9CYC7"/>
<dbReference type="Gene3D" id="3.40.190.10">
    <property type="entry name" value="Periplasmic binding protein-like II"/>
    <property type="match status" value="2"/>
</dbReference>
<dbReference type="PANTHER" id="PTHR30061">
    <property type="entry name" value="MALTOSE-BINDING PERIPLASMIC PROTEIN"/>
    <property type="match status" value="1"/>
</dbReference>
<evidence type="ECO:0000313" key="5">
    <source>
        <dbReference type="EMBL" id="PFG18620.1"/>
    </source>
</evidence>